<dbReference type="Proteomes" id="UP001589688">
    <property type="component" value="Unassembled WGS sequence"/>
</dbReference>
<sequence>MNVIEQCLIGKHTPEDCEDGIVLTPHFAAVIDGSTSKSPSRVRPDMRNGRYAMLLVADFIRRMPADASLADCCLSLTAQLRAHYPESPGGPEAIPPHERLCASAVIFSRVHREVWMVGDCQCMVADRFFDNPKPGEAALAARRAACFHQCYYDEDHMLDGMNIVHDYARDMILPDLIRSMQQQNVAYAVIDGTPIHMPGVRTIPVPEPPTEVVLASDGYPRLCPTLAESEAALRRQLDDDPFCIRTFKATKGRMVGNQSFDDRAYLRLGV</sequence>
<organism evidence="1 2">
    <name type="scientific">Hallella seregens ATCC 51272</name>
    <dbReference type="NCBI Taxonomy" id="1336250"/>
    <lineage>
        <taxon>Bacteria</taxon>
        <taxon>Pseudomonadati</taxon>
        <taxon>Bacteroidota</taxon>
        <taxon>Bacteroidia</taxon>
        <taxon>Bacteroidales</taxon>
        <taxon>Prevotellaceae</taxon>
        <taxon>Hallella</taxon>
    </lineage>
</organism>
<evidence type="ECO:0000313" key="2">
    <source>
        <dbReference type="Proteomes" id="UP001589688"/>
    </source>
</evidence>
<dbReference type="EMBL" id="JBHLZF010000001">
    <property type="protein sequence ID" value="MFB9897175.1"/>
    <property type="molecule type" value="Genomic_DNA"/>
</dbReference>
<protein>
    <recommendedName>
        <fullName evidence="3">PPM-type phosphatase domain-containing protein</fullName>
    </recommendedName>
</protein>
<name>A0ABV5ZII2_9BACT</name>
<accession>A0ABV5ZII2</accession>
<keyword evidence="2" id="KW-1185">Reference proteome</keyword>
<proteinExistence type="predicted"/>
<reference evidence="1 2" key="1">
    <citation type="submission" date="2024-09" db="EMBL/GenBank/DDBJ databases">
        <authorList>
            <person name="Sun Q."/>
            <person name="Mori K."/>
        </authorList>
    </citation>
    <scope>NUCLEOTIDE SEQUENCE [LARGE SCALE GENOMIC DNA]</scope>
    <source>
        <strain evidence="1 2">ATCC 51272</strain>
    </source>
</reference>
<gene>
    <name evidence="1" type="ORF">ACFFK8_04970</name>
</gene>
<comment type="caution">
    <text evidence="1">The sequence shown here is derived from an EMBL/GenBank/DDBJ whole genome shotgun (WGS) entry which is preliminary data.</text>
</comment>
<evidence type="ECO:0000313" key="1">
    <source>
        <dbReference type="EMBL" id="MFB9897175.1"/>
    </source>
</evidence>
<evidence type="ECO:0008006" key="3">
    <source>
        <dbReference type="Google" id="ProtNLM"/>
    </source>
</evidence>
<dbReference type="RefSeq" id="WP_027951656.1">
    <property type="nucleotide sequence ID" value="NZ_JADU01000006.1"/>
</dbReference>